<dbReference type="PROSITE" id="PS50887">
    <property type="entry name" value="GGDEF"/>
    <property type="match status" value="1"/>
</dbReference>
<dbReference type="SMART" id="SM00267">
    <property type="entry name" value="GGDEF"/>
    <property type="match status" value="1"/>
</dbReference>
<dbReference type="Pfam" id="PF00990">
    <property type="entry name" value="GGDEF"/>
    <property type="match status" value="1"/>
</dbReference>
<dbReference type="InterPro" id="IPR029016">
    <property type="entry name" value="GAF-like_dom_sf"/>
</dbReference>
<evidence type="ECO:0000256" key="1">
    <source>
        <dbReference type="ARBA" id="ARBA00012528"/>
    </source>
</evidence>
<dbReference type="SUPFAM" id="SSF55781">
    <property type="entry name" value="GAF domain-like"/>
    <property type="match status" value="1"/>
</dbReference>
<evidence type="ECO:0000313" key="5">
    <source>
        <dbReference type="EMBL" id="MDT9001478.1"/>
    </source>
</evidence>
<dbReference type="PANTHER" id="PTHR45138:SF9">
    <property type="entry name" value="DIGUANYLATE CYCLASE DGCM-RELATED"/>
    <property type="match status" value="1"/>
</dbReference>
<keyword evidence="3" id="KW-0175">Coiled coil</keyword>
<dbReference type="InterPro" id="IPR007435">
    <property type="entry name" value="DUF484"/>
</dbReference>
<dbReference type="RefSeq" id="WP_315652362.1">
    <property type="nucleotide sequence ID" value="NZ_JAVXZY010000009.1"/>
</dbReference>
<accession>A0ABU3PG13</accession>
<dbReference type="SUPFAM" id="SSF55073">
    <property type="entry name" value="Nucleotide cyclase"/>
    <property type="match status" value="1"/>
</dbReference>
<dbReference type="Gene3D" id="3.30.70.270">
    <property type="match status" value="1"/>
</dbReference>
<dbReference type="InterPro" id="IPR000160">
    <property type="entry name" value="GGDEF_dom"/>
</dbReference>
<comment type="caution">
    <text evidence="5">The sequence shown here is derived from an EMBL/GenBank/DDBJ whole genome shotgun (WGS) entry which is preliminary data.</text>
</comment>
<dbReference type="EMBL" id="JAVXZY010000009">
    <property type="protein sequence ID" value="MDT9001478.1"/>
    <property type="molecule type" value="Genomic_DNA"/>
</dbReference>
<dbReference type="InterPro" id="IPR050469">
    <property type="entry name" value="Diguanylate_Cyclase"/>
</dbReference>
<dbReference type="InterPro" id="IPR043128">
    <property type="entry name" value="Rev_trsase/Diguanyl_cyclase"/>
</dbReference>
<dbReference type="InterPro" id="IPR029787">
    <property type="entry name" value="Nucleotide_cyclase"/>
</dbReference>
<protein>
    <recommendedName>
        <fullName evidence="1">diguanylate cyclase</fullName>
        <ecNumber evidence="1">2.7.7.65</ecNumber>
    </recommendedName>
</protein>
<dbReference type="InterPro" id="IPR003018">
    <property type="entry name" value="GAF"/>
</dbReference>
<dbReference type="Proteomes" id="UP001246372">
    <property type="component" value="Unassembled WGS sequence"/>
</dbReference>
<keyword evidence="6" id="KW-1185">Reference proteome</keyword>
<name>A0ABU3PG13_9BURK</name>
<dbReference type="SMART" id="SM00065">
    <property type="entry name" value="GAF"/>
    <property type="match status" value="1"/>
</dbReference>
<dbReference type="PANTHER" id="PTHR45138">
    <property type="entry name" value="REGULATORY COMPONENTS OF SENSORY TRANSDUCTION SYSTEM"/>
    <property type="match status" value="1"/>
</dbReference>
<feature type="coiled-coil region" evidence="3">
    <location>
        <begin position="4"/>
        <end position="38"/>
    </location>
</feature>
<evidence type="ECO:0000259" key="4">
    <source>
        <dbReference type="PROSITE" id="PS50887"/>
    </source>
</evidence>
<gene>
    <name evidence="5" type="ORF">RQP53_19535</name>
</gene>
<evidence type="ECO:0000256" key="3">
    <source>
        <dbReference type="SAM" id="Coils"/>
    </source>
</evidence>
<dbReference type="EC" id="2.7.7.65" evidence="1"/>
<sequence>MLNPDQLQAENQQLRRQLDSLLREARANEDKMQRFELLEHRLIAARSLAELVRLLLVEYKLAFDIDAVSLCLVDAEREAARLLELEPADIAQGGIFEGLALLDDAQPLQALFGEQPRPWLGLFQAERHRSGFCGDTAGLKSVALLPLLRHGELIGSLQFGSRDAARYEPSAGTKFLERLAGLIAVCLDSALNQERLKQAGITDALTGVHNRRYFEHRCQIEISEARRYRHPLACMFLDIDHFKRINDQYGHAAGDAVLRRVGQLIRSQMRAGDTIARYGGEEFVLLLPRCPLGHARDIAERIRGAISERPLAASSSQQVAVTASLGLAMLAPQAASSAADASGSALAAQLVAQADRALYQAKEAGRNRVVMAD</sequence>
<proteinExistence type="predicted"/>
<dbReference type="Gene3D" id="3.30.450.40">
    <property type="match status" value="1"/>
</dbReference>
<comment type="catalytic activity">
    <reaction evidence="2">
        <text>2 GTP = 3',3'-c-di-GMP + 2 diphosphate</text>
        <dbReference type="Rhea" id="RHEA:24898"/>
        <dbReference type="ChEBI" id="CHEBI:33019"/>
        <dbReference type="ChEBI" id="CHEBI:37565"/>
        <dbReference type="ChEBI" id="CHEBI:58805"/>
        <dbReference type="EC" id="2.7.7.65"/>
    </reaction>
</comment>
<evidence type="ECO:0000256" key="2">
    <source>
        <dbReference type="ARBA" id="ARBA00034247"/>
    </source>
</evidence>
<evidence type="ECO:0000313" key="6">
    <source>
        <dbReference type="Proteomes" id="UP001246372"/>
    </source>
</evidence>
<dbReference type="NCBIfam" id="TIGR00254">
    <property type="entry name" value="GGDEF"/>
    <property type="match status" value="1"/>
</dbReference>
<feature type="domain" description="GGDEF" evidence="4">
    <location>
        <begin position="230"/>
        <end position="373"/>
    </location>
</feature>
<organism evidence="5 6">
    <name type="scientific">Roseateles aquae</name>
    <dbReference type="NCBI Taxonomy" id="3077235"/>
    <lineage>
        <taxon>Bacteria</taxon>
        <taxon>Pseudomonadati</taxon>
        <taxon>Pseudomonadota</taxon>
        <taxon>Betaproteobacteria</taxon>
        <taxon>Burkholderiales</taxon>
        <taxon>Sphaerotilaceae</taxon>
        <taxon>Roseateles</taxon>
    </lineage>
</organism>
<reference evidence="5" key="1">
    <citation type="submission" date="2023-09" db="EMBL/GenBank/DDBJ databases">
        <title>Paucibacter sp. APW11 Genome sequencing and assembly.</title>
        <authorList>
            <person name="Kim I."/>
        </authorList>
    </citation>
    <scope>NUCLEOTIDE SEQUENCE</scope>
    <source>
        <strain evidence="5">APW11</strain>
    </source>
</reference>
<dbReference type="Pfam" id="PF04340">
    <property type="entry name" value="DUF484"/>
    <property type="match status" value="1"/>
</dbReference>
<dbReference type="CDD" id="cd01949">
    <property type="entry name" value="GGDEF"/>
    <property type="match status" value="1"/>
</dbReference>